<name>A0A916T5S2_9SPHN</name>
<dbReference type="EMBL" id="BMIH01000002">
    <property type="protein sequence ID" value="GGB29658.1"/>
    <property type="molecule type" value="Genomic_DNA"/>
</dbReference>
<feature type="transmembrane region" description="Helical" evidence="1">
    <location>
        <begin position="475"/>
        <end position="492"/>
    </location>
</feature>
<gene>
    <name evidence="4" type="ORF">GCM10011380_19020</name>
</gene>
<proteinExistence type="predicted"/>
<evidence type="ECO:0000256" key="2">
    <source>
        <dbReference type="SAM" id="SignalP"/>
    </source>
</evidence>
<dbReference type="InterPro" id="IPR013424">
    <property type="entry name" value="Ice-binding_C"/>
</dbReference>
<keyword evidence="5" id="KW-1185">Reference proteome</keyword>
<organism evidence="4 5">
    <name type="scientific">Sphingomonas metalli</name>
    <dbReference type="NCBI Taxonomy" id="1779358"/>
    <lineage>
        <taxon>Bacteria</taxon>
        <taxon>Pseudomonadati</taxon>
        <taxon>Pseudomonadota</taxon>
        <taxon>Alphaproteobacteria</taxon>
        <taxon>Sphingomonadales</taxon>
        <taxon>Sphingomonadaceae</taxon>
        <taxon>Sphingomonas</taxon>
    </lineage>
</organism>
<dbReference type="NCBIfam" id="NF035944">
    <property type="entry name" value="PEPxxWA-CTERM"/>
    <property type="match status" value="1"/>
</dbReference>
<evidence type="ECO:0000313" key="5">
    <source>
        <dbReference type="Proteomes" id="UP000623067"/>
    </source>
</evidence>
<keyword evidence="1" id="KW-0812">Transmembrane</keyword>
<protein>
    <recommendedName>
        <fullName evidence="3">Phytase-like domain-containing protein</fullName>
    </recommendedName>
</protein>
<dbReference type="NCBIfam" id="TIGR02595">
    <property type="entry name" value="PEP_CTERM"/>
    <property type="match status" value="1"/>
</dbReference>
<dbReference type="InterPro" id="IPR027372">
    <property type="entry name" value="Phytase-like_dom"/>
</dbReference>
<dbReference type="Proteomes" id="UP000623067">
    <property type="component" value="Unassembled WGS sequence"/>
</dbReference>
<keyword evidence="1" id="KW-0472">Membrane</keyword>
<sequence length="504" mass="52975">MMRRSVATALAGLSLVALAPLPAGAVTLVSAFEVPNGTDLSGQQGVGNNRFGGFGSDLIYDAGTQTFWSTTDRGPGGGVLSYNPRLQGFKLDINAQTGAIGGFTLTDTVLYKDGQNFFNGLNPTLLNNDPSILGRSLDPEGLARLPNGNLLVSDEYGPSVLEFTKDGQFVRAFETPANLLARDANGKLNYTNVSVAGSTGRQDNRGFEGLTISPDGKTAYAILQDPLAQDGKAAKASDVPGVYSRNARIVAFDVATGKQTAQYVYQLESLADINDRIPGTSDDFKSDKQGRSIGVSSLVAVGDKTLLVLERDNRGFGIDDPNGAKPVGEKRVFKIDLTNATDVKDISLAGSNDLPAGVKPVLKGSTPFLDIAAALKAMGFPIPEKIEGMSFGPRLADGSYTLIVVTDNDYSVTQDSKTNVQYDVCTSGVNGSGSSVQVAIGAGCPAGYRLIPNMVYSFKLSEAEYNALTTAVPEPATWATMVGGFALIGAAARRRRKRTARLAG</sequence>
<feature type="domain" description="Phytase-like" evidence="3">
    <location>
        <begin position="50"/>
        <end position="410"/>
    </location>
</feature>
<keyword evidence="2" id="KW-0732">Signal</keyword>
<reference evidence="4" key="1">
    <citation type="journal article" date="2014" name="Int. J. Syst. Evol. Microbiol.">
        <title>Complete genome sequence of Corynebacterium casei LMG S-19264T (=DSM 44701T), isolated from a smear-ripened cheese.</title>
        <authorList>
            <consortium name="US DOE Joint Genome Institute (JGI-PGF)"/>
            <person name="Walter F."/>
            <person name="Albersmeier A."/>
            <person name="Kalinowski J."/>
            <person name="Ruckert C."/>
        </authorList>
    </citation>
    <scope>NUCLEOTIDE SEQUENCE</scope>
    <source>
        <strain evidence="4">CGMCC 1.15330</strain>
    </source>
</reference>
<comment type="caution">
    <text evidence="4">The sequence shown here is derived from an EMBL/GenBank/DDBJ whole genome shotgun (WGS) entry which is preliminary data.</text>
</comment>
<feature type="signal peptide" evidence="2">
    <location>
        <begin position="1"/>
        <end position="25"/>
    </location>
</feature>
<dbReference type="PANTHER" id="PTHR37957:SF1">
    <property type="entry name" value="PHYTASE-LIKE DOMAIN-CONTAINING PROTEIN"/>
    <property type="match status" value="1"/>
</dbReference>
<dbReference type="SUPFAM" id="SSF63829">
    <property type="entry name" value="Calcium-dependent phosphotriesterase"/>
    <property type="match status" value="1"/>
</dbReference>
<dbReference type="Pfam" id="PF13449">
    <property type="entry name" value="Phytase-like"/>
    <property type="match status" value="1"/>
</dbReference>
<feature type="chain" id="PRO_5037572278" description="Phytase-like domain-containing protein" evidence="2">
    <location>
        <begin position="26"/>
        <end position="504"/>
    </location>
</feature>
<dbReference type="PANTHER" id="PTHR37957">
    <property type="entry name" value="BLR7070 PROTEIN"/>
    <property type="match status" value="1"/>
</dbReference>
<evidence type="ECO:0000259" key="3">
    <source>
        <dbReference type="Pfam" id="PF13449"/>
    </source>
</evidence>
<reference evidence="4" key="2">
    <citation type="submission" date="2020-09" db="EMBL/GenBank/DDBJ databases">
        <authorList>
            <person name="Sun Q."/>
            <person name="Zhou Y."/>
        </authorList>
    </citation>
    <scope>NUCLEOTIDE SEQUENCE</scope>
    <source>
        <strain evidence="4">CGMCC 1.15330</strain>
    </source>
</reference>
<accession>A0A916T5S2</accession>
<evidence type="ECO:0000256" key="1">
    <source>
        <dbReference type="SAM" id="Phobius"/>
    </source>
</evidence>
<dbReference type="AlphaFoldDB" id="A0A916T5S2"/>
<evidence type="ECO:0000313" key="4">
    <source>
        <dbReference type="EMBL" id="GGB29658.1"/>
    </source>
</evidence>
<keyword evidence="1" id="KW-1133">Transmembrane helix</keyword>